<keyword evidence="5" id="KW-1185">Reference proteome</keyword>
<dbReference type="Proteomes" id="UP000266693">
    <property type="component" value="Unassembled WGS sequence"/>
</dbReference>
<dbReference type="PANTHER" id="PTHR48081:SF30">
    <property type="entry name" value="ACETYL-HYDROLASE LIPR-RELATED"/>
    <property type="match status" value="1"/>
</dbReference>
<dbReference type="PANTHER" id="PTHR48081">
    <property type="entry name" value="AB HYDROLASE SUPERFAMILY PROTEIN C4A8.06C"/>
    <property type="match status" value="1"/>
</dbReference>
<dbReference type="Pfam" id="PF07859">
    <property type="entry name" value="Abhydrolase_3"/>
    <property type="match status" value="1"/>
</dbReference>
<evidence type="ECO:0000256" key="2">
    <source>
        <dbReference type="ARBA" id="ARBA00022801"/>
    </source>
</evidence>
<name>A0A396RWI7_9SPHN</name>
<dbReference type="AlphaFoldDB" id="A0A396RWI7"/>
<gene>
    <name evidence="4" type="ORF">D1610_06135</name>
</gene>
<evidence type="ECO:0000256" key="1">
    <source>
        <dbReference type="ARBA" id="ARBA00010515"/>
    </source>
</evidence>
<dbReference type="EMBL" id="QWLV01000002">
    <property type="protein sequence ID" value="RHW18071.1"/>
    <property type="molecule type" value="Genomic_DNA"/>
</dbReference>
<dbReference type="InterPro" id="IPR050300">
    <property type="entry name" value="GDXG_lipolytic_enzyme"/>
</dbReference>
<evidence type="ECO:0000259" key="3">
    <source>
        <dbReference type="Pfam" id="PF07859"/>
    </source>
</evidence>
<feature type="domain" description="Alpha/beta hydrolase fold-3" evidence="3">
    <location>
        <begin position="5"/>
        <end position="212"/>
    </location>
</feature>
<keyword evidence="2 4" id="KW-0378">Hydrolase</keyword>
<sequence>MQRVVLDVHGGGWTIGNARMNDSKNAELAARIGVAVVSIDYRLALSQPISAVVDDCEAAAIWTIANAGRMFGCARIAMVGSSAGSHLAAAAMLRLRDRHDAAGSIAGLLLYYGLYDFHGTDMVRQADKETLLLHGPTVRSTLCKLTPGMTGEERRDPAISPVYADLGGLPPALFVVGEKDMLLEDNQRMEARWRAANGNAELLVAPESPHAFDRMGTRIAGKIEAYTVEWILERLRSAP</sequence>
<protein>
    <submittedName>
        <fullName evidence="4">Alpha/beta hydrolase</fullName>
    </submittedName>
</protein>
<reference evidence="4 5" key="1">
    <citation type="submission" date="2018-08" db="EMBL/GenBank/DDBJ databases">
        <title>The multiple taxonomic identification of Sphingomonas gilva.</title>
        <authorList>
            <person name="Zhu D."/>
            <person name="Zheng S."/>
        </authorList>
    </citation>
    <scope>NUCLEOTIDE SEQUENCE [LARGE SCALE GENOMIC DNA]</scope>
    <source>
        <strain evidence="4 5">ZDH117</strain>
    </source>
</reference>
<dbReference type="InterPro" id="IPR029058">
    <property type="entry name" value="AB_hydrolase_fold"/>
</dbReference>
<dbReference type="SUPFAM" id="SSF53474">
    <property type="entry name" value="alpha/beta-Hydrolases"/>
    <property type="match status" value="1"/>
</dbReference>
<comment type="caution">
    <text evidence="4">The sequence shown here is derived from an EMBL/GenBank/DDBJ whole genome shotgun (WGS) entry which is preliminary data.</text>
</comment>
<dbReference type="GO" id="GO:0004806">
    <property type="term" value="F:triacylglycerol lipase activity"/>
    <property type="evidence" value="ECO:0007669"/>
    <property type="project" value="TreeGrafter"/>
</dbReference>
<evidence type="ECO:0000313" key="5">
    <source>
        <dbReference type="Proteomes" id="UP000266693"/>
    </source>
</evidence>
<accession>A0A396RWI7</accession>
<comment type="similarity">
    <text evidence="1">Belongs to the 'GDXG' lipolytic enzyme family.</text>
</comment>
<proteinExistence type="inferred from homology"/>
<evidence type="ECO:0000313" key="4">
    <source>
        <dbReference type="EMBL" id="RHW18071.1"/>
    </source>
</evidence>
<dbReference type="InterPro" id="IPR013094">
    <property type="entry name" value="AB_hydrolase_3"/>
</dbReference>
<dbReference type="Gene3D" id="3.40.50.1820">
    <property type="entry name" value="alpha/beta hydrolase"/>
    <property type="match status" value="1"/>
</dbReference>
<organism evidence="4 5">
    <name type="scientific">Sphingomonas gilva</name>
    <dbReference type="NCBI Taxonomy" id="2305907"/>
    <lineage>
        <taxon>Bacteria</taxon>
        <taxon>Pseudomonadati</taxon>
        <taxon>Pseudomonadota</taxon>
        <taxon>Alphaproteobacteria</taxon>
        <taxon>Sphingomonadales</taxon>
        <taxon>Sphingomonadaceae</taxon>
        <taxon>Sphingomonas</taxon>
    </lineage>
</organism>